<evidence type="ECO:0000313" key="3">
    <source>
        <dbReference type="Proteomes" id="UP000234323"/>
    </source>
</evidence>
<protein>
    <submittedName>
        <fullName evidence="2">Uncharacterized protein</fullName>
    </submittedName>
</protein>
<dbReference type="AlphaFoldDB" id="A0A2I1HQW4"/>
<dbReference type="Proteomes" id="UP000234323">
    <property type="component" value="Unassembled WGS sequence"/>
</dbReference>
<feature type="compositionally biased region" description="Basic and acidic residues" evidence="1">
    <location>
        <begin position="25"/>
        <end position="34"/>
    </location>
</feature>
<reference evidence="2 3" key="1">
    <citation type="submission" date="2015-10" db="EMBL/GenBank/DDBJ databases">
        <title>Genome analyses suggest a sexual origin of heterokaryosis in a supposedly ancient asexual fungus.</title>
        <authorList>
            <person name="Ropars J."/>
            <person name="Sedzielewska K."/>
            <person name="Noel J."/>
            <person name="Charron P."/>
            <person name="Farinelli L."/>
            <person name="Marton T."/>
            <person name="Kruger M."/>
            <person name="Pelin A."/>
            <person name="Brachmann A."/>
            <person name="Corradi N."/>
        </authorList>
    </citation>
    <scope>NUCLEOTIDE SEQUENCE [LARGE SCALE GENOMIC DNA]</scope>
    <source>
        <strain evidence="2 3">A4</strain>
    </source>
</reference>
<name>A0A2I1HQW4_9GLOM</name>
<dbReference type="VEuPathDB" id="FungiDB:RhiirA1_478326"/>
<feature type="region of interest" description="Disordered" evidence="1">
    <location>
        <begin position="25"/>
        <end position="67"/>
    </location>
</feature>
<keyword evidence="3" id="KW-1185">Reference proteome</keyword>
<organism evidence="2 3">
    <name type="scientific">Rhizophagus irregularis</name>
    <dbReference type="NCBI Taxonomy" id="588596"/>
    <lineage>
        <taxon>Eukaryota</taxon>
        <taxon>Fungi</taxon>
        <taxon>Fungi incertae sedis</taxon>
        <taxon>Mucoromycota</taxon>
        <taxon>Glomeromycotina</taxon>
        <taxon>Glomeromycetes</taxon>
        <taxon>Glomerales</taxon>
        <taxon>Glomeraceae</taxon>
        <taxon>Rhizophagus</taxon>
    </lineage>
</organism>
<gene>
    <name evidence="2" type="ORF">RhiirA4_521630</name>
</gene>
<feature type="region of interest" description="Disordered" evidence="1">
    <location>
        <begin position="218"/>
        <end position="243"/>
    </location>
</feature>
<evidence type="ECO:0000313" key="2">
    <source>
        <dbReference type="EMBL" id="PKY61257.1"/>
    </source>
</evidence>
<feature type="region of interest" description="Disordered" evidence="1">
    <location>
        <begin position="159"/>
        <end position="180"/>
    </location>
</feature>
<accession>A0A2I1HQW4</accession>
<evidence type="ECO:0000256" key="1">
    <source>
        <dbReference type="SAM" id="MobiDB-lite"/>
    </source>
</evidence>
<sequence length="282" mass="33452">MDKKVNEEKKRERIISQKNEQIRKISQEAEKTRQELNMVKTGNNKEFDQQKKPKKSRSTSKKRNREAIIEIPILPEIPSDDRKNEKARDLFFYDIPKYWNQEEILAQLTILGRAMEEAVEDSCTLGNTSRIWLIRNKKTLYKDEKKSGKDKIEITVKGNEKKEKVQPEMTTKKGSEETRSSERLIPEVLPMTPEARMYAELGNFASKNHEFFKDAHPRYGREQQITFREHSPEKQKTRSPEDQKVVDMIKRWRIVEDEEYEALLEKERQKEALKKDNVAPEE</sequence>
<feature type="region of interest" description="Disordered" evidence="1">
    <location>
        <begin position="1"/>
        <end position="20"/>
    </location>
</feature>
<dbReference type="EMBL" id="LLXI01005107">
    <property type="protein sequence ID" value="PKY61257.1"/>
    <property type="molecule type" value="Genomic_DNA"/>
</dbReference>
<feature type="compositionally biased region" description="Basic residues" evidence="1">
    <location>
        <begin position="52"/>
        <end position="64"/>
    </location>
</feature>
<comment type="caution">
    <text evidence="2">The sequence shown here is derived from an EMBL/GenBank/DDBJ whole genome shotgun (WGS) entry which is preliminary data.</text>
</comment>
<proteinExistence type="predicted"/>
<feature type="non-terminal residue" evidence="2">
    <location>
        <position position="282"/>
    </location>
</feature>